<feature type="domain" description="Exonuclease VII large subunit C-terminal" evidence="7">
    <location>
        <begin position="151"/>
        <end position="460"/>
    </location>
</feature>
<protein>
    <recommendedName>
        <fullName evidence="5">Exodeoxyribonuclease 7 large subunit</fullName>
        <ecNumber evidence="5">3.1.11.6</ecNumber>
    </recommendedName>
    <alternativeName>
        <fullName evidence="5">Exodeoxyribonuclease VII large subunit</fullName>
        <shortName evidence="5">Exonuclease VII large subunit</shortName>
    </alternativeName>
</protein>
<dbReference type="NCBIfam" id="TIGR00237">
    <property type="entry name" value="xseA"/>
    <property type="match status" value="1"/>
</dbReference>
<evidence type="ECO:0000256" key="2">
    <source>
        <dbReference type="ARBA" id="ARBA00022722"/>
    </source>
</evidence>
<name>A0A1Z3NCL1_BDEBC</name>
<evidence type="ECO:0000313" key="10">
    <source>
        <dbReference type="Proteomes" id="UP000197003"/>
    </source>
</evidence>
<keyword evidence="2 5" id="KW-0540">Nuclease</keyword>
<feature type="domain" description="OB-fold nucleic acid binding" evidence="8">
    <location>
        <begin position="35"/>
        <end position="128"/>
    </location>
</feature>
<dbReference type="CDD" id="cd04489">
    <property type="entry name" value="ExoVII_LU_OBF"/>
    <property type="match status" value="1"/>
</dbReference>
<dbReference type="GO" id="GO:0005737">
    <property type="term" value="C:cytoplasm"/>
    <property type="evidence" value="ECO:0007669"/>
    <property type="project" value="UniProtKB-SubCell"/>
</dbReference>
<accession>A0A1Z3NCL1</accession>
<dbReference type="Pfam" id="PF02601">
    <property type="entry name" value="Exonuc_VII_L"/>
    <property type="match status" value="1"/>
</dbReference>
<comment type="catalytic activity">
    <reaction evidence="5 6">
        <text>Exonucleolytic cleavage in either 5'- to 3'- or 3'- to 5'-direction to yield nucleoside 5'-phosphates.</text>
        <dbReference type="EC" id="3.1.11.6"/>
    </reaction>
</comment>
<evidence type="ECO:0000259" key="8">
    <source>
        <dbReference type="Pfam" id="PF13742"/>
    </source>
</evidence>
<dbReference type="GO" id="GO:0008855">
    <property type="term" value="F:exodeoxyribonuclease VII activity"/>
    <property type="evidence" value="ECO:0007669"/>
    <property type="project" value="UniProtKB-UniRule"/>
</dbReference>
<dbReference type="OrthoDB" id="5288235at2"/>
<organism evidence="9 10">
    <name type="scientific">Bdellovibrio bacteriovorus</name>
    <dbReference type="NCBI Taxonomy" id="959"/>
    <lineage>
        <taxon>Bacteria</taxon>
        <taxon>Pseudomonadati</taxon>
        <taxon>Bdellovibrionota</taxon>
        <taxon>Bdellovibrionia</taxon>
        <taxon>Bdellovibrionales</taxon>
        <taxon>Pseudobdellovibrionaceae</taxon>
        <taxon>Bdellovibrio</taxon>
    </lineage>
</organism>
<dbReference type="GO" id="GO:0006308">
    <property type="term" value="P:DNA catabolic process"/>
    <property type="evidence" value="ECO:0007669"/>
    <property type="project" value="UniProtKB-UniRule"/>
</dbReference>
<keyword evidence="3 5" id="KW-0378">Hydrolase</keyword>
<evidence type="ECO:0000256" key="3">
    <source>
        <dbReference type="ARBA" id="ARBA00022801"/>
    </source>
</evidence>
<comment type="subcellular location">
    <subcellularLocation>
        <location evidence="5 6">Cytoplasm</location>
    </subcellularLocation>
</comment>
<dbReference type="InterPro" id="IPR020579">
    <property type="entry name" value="Exonuc_VII_lsu_C"/>
</dbReference>
<dbReference type="Pfam" id="PF13742">
    <property type="entry name" value="tRNA_anti_2"/>
    <property type="match status" value="1"/>
</dbReference>
<evidence type="ECO:0000256" key="4">
    <source>
        <dbReference type="ARBA" id="ARBA00022839"/>
    </source>
</evidence>
<dbReference type="Proteomes" id="UP000197003">
    <property type="component" value="Chromosome"/>
</dbReference>
<reference evidence="9 10" key="1">
    <citation type="submission" date="2017-04" db="EMBL/GenBank/DDBJ databases">
        <title>Whole genome sequence of Bdellovibrio bacteriovorus strain SSB218315.</title>
        <authorList>
            <person name="Oyedara O."/>
            <person name="Rodriguez-Perez M.A."/>
        </authorList>
    </citation>
    <scope>NUCLEOTIDE SEQUENCE [LARGE SCALE GENOMIC DNA]</scope>
    <source>
        <strain evidence="9 10">SSB218315</strain>
    </source>
</reference>
<evidence type="ECO:0000256" key="5">
    <source>
        <dbReference type="HAMAP-Rule" id="MF_00378"/>
    </source>
</evidence>
<evidence type="ECO:0000313" key="9">
    <source>
        <dbReference type="EMBL" id="ASD65204.1"/>
    </source>
</evidence>
<comment type="similarity">
    <text evidence="5 6">Belongs to the XseA family.</text>
</comment>
<dbReference type="PANTHER" id="PTHR30008">
    <property type="entry name" value="EXODEOXYRIBONUCLEASE 7 LARGE SUBUNIT"/>
    <property type="match status" value="1"/>
</dbReference>
<evidence type="ECO:0000256" key="1">
    <source>
        <dbReference type="ARBA" id="ARBA00022490"/>
    </source>
</evidence>
<comment type="function">
    <text evidence="5">Bidirectionally degrades single-stranded DNA into large acid-insoluble oligonucleotides, which are then degraded further into small acid-soluble oligonucleotides.</text>
</comment>
<evidence type="ECO:0000256" key="6">
    <source>
        <dbReference type="RuleBase" id="RU004355"/>
    </source>
</evidence>
<dbReference type="EC" id="3.1.11.6" evidence="5"/>
<dbReference type="HAMAP" id="MF_00378">
    <property type="entry name" value="Exonuc_7_L"/>
    <property type="match status" value="1"/>
</dbReference>
<dbReference type="AlphaFoldDB" id="A0A1Z3NCL1"/>
<comment type="subunit">
    <text evidence="5">Heterooligomer composed of large and small subunits.</text>
</comment>
<dbReference type="InterPro" id="IPR025824">
    <property type="entry name" value="OB-fold_nuc-bd_dom"/>
</dbReference>
<proteinExistence type="inferred from homology"/>
<keyword evidence="4 5" id="KW-0269">Exonuclease</keyword>
<dbReference type="EMBL" id="CP020946">
    <property type="protein sequence ID" value="ASD65204.1"/>
    <property type="molecule type" value="Genomic_DNA"/>
</dbReference>
<sequence length="468" mass="51909">MSDSPNQPLRKTDVSAQASLGAADLLTKTNEPSVLSVEQLNIYVKQLLEGQIGQVWVKGEISNFKAHTSGHFYFSLKDSRSQITAVMFRGNNARLKFKPTDGMEVIVRGRITVYEPRGNYQLMCEMMEPVGAGALQKAFEQLKMKLKAEGLFESARKKPIPTFPRHIAIVTSPTGAAIRDILNVLSRRAKAIQVTVVPTIVQGEAAAPQICEAFKKATALPGVDVVIVGRGGGSIEDMWCFNDERLARLIAASPVPVISAVGHEIDFTIADFVADLRAPTPSAAAELVAKSSGELANKVVSLERMLHLTFEKKMKFLREKMRGLSKRLVDPKRRLQDLELRNDDLLNRLEFAINRRLAERRHRVELMSQKLGSPQDLIDEKKKDLEYLKARSEKALHFSIERKKARMGKVMAMLDSLSPLKVVERGYSIVTKNSQVIKSASQVKKGDLLDIRLAQGSVTAVVDGVKEE</sequence>
<keyword evidence="1 5" id="KW-0963">Cytoplasm</keyword>
<dbReference type="GO" id="GO:0003676">
    <property type="term" value="F:nucleic acid binding"/>
    <property type="evidence" value="ECO:0007669"/>
    <property type="project" value="InterPro"/>
</dbReference>
<gene>
    <name evidence="5" type="primary">xseA</name>
    <name evidence="9" type="ORF">B9G79_17335</name>
</gene>
<dbReference type="GO" id="GO:0009318">
    <property type="term" value="C:exodeoxyribonuclease VII complex"/>
    <property type="evidence" value="ECO:0007669"/>
    <property type="project" value="UniProtKB-UniRule"/>
</dbReference>
<evidence type="ECO:0000259" key="7">
    <source>
        <dbReference type="Pfam" id="PF02601"/>
    </source>
</evidence>
<dbReference type="InterPro" id="IPR003753">
    <property type="entry name" value="Exonuc_VII_L"/>
</dbReference>
<dbReference type="PANTHER" id="PTHR30008:SF0">
    <property type="entry name" value="EXODEOXYRIBONUCLEASE 7 LARGE SUBUNIT"/>
    <property type="match status" value="1"/>
</dbReference>